<feature type="transmembrane region" description="Helical" evidence="1">
    <location>
        <begin position="22"/>
        <end position="47"/>
    </location>
</feature>
<keyword evidence="1" id="KW-0812">Transmembrane</keyword>
<organism evidence="2 3">
    <name type="scientific">Roseomonas alba</name>
    <dbReference type="NCBI Taxonomy" id="2846776"/>
    <lineage>
        <taxon>Bacteria</taxon>
        <taxon>Pseudomonadati</taxon>
        <taxon>Pseudomonadota</taxon>
        <taxon>Alphaproteobacteria</taxon>
        <taxon>Acetobacterales</taxon>
        <taxon>Roseomonadaceae</taxon>
        <taxon>Roseomonas</taxon>
    </lineage>
</organism>
<comment type="caution">
    <text evidence="2">The sequence shown here is derived from an EMBL/GenBank/DDBJ whole genome shotgun (WGS) entry which is preliminary data.</text>
</comment>
<accession>A0ABS7AC60</accession>
<evidence type="ECO:0000313" key="2">
    <source>
        <dbReference type="EMBL" id="MBW6399758.1"/>
    </source>
</evidence>
<evidence type="ECO:0000256" key="1">
    <source>
        <dbReference type="SAM" id="Phobius"/>
    </source>
</evidence>
<sequence>MHPVLAAFPRRPLTLKPGRGSIGAWLMALLGLVLFGGFLALVAVQIVPEIRDDLAIRDAAVPAPQVRVTDGRCRSRMFLFQDCEVTLTWRGKDGQGSRKLSYMFVEPHMGSWSVIPMMDPARPGLVSTDLGLERLTNRMLTAAGGVVFAILLIGGLIVAATKGQGKAREVKALSGRPLEPVPVRFAGWGTGPSWRVQDERGATFEWPVRKKDKPFVIDAQRGMVLALRPTEGGAAFPLDEKLRFVTLSAEERARVRQAGGLPPT</sequence>
<protein>
    <recommendedName>
        <fullName evidence="4">DUF3592 domain-containing protein</fullName>
    </recommendedName>
</protein>
<gene>
    <name evidence="2" type="ORF">KPL78_18000</name>
</gene>
<proteinExistence type="predicted"/>
<dbReference type="EMBL" id="JAHYBZ010000006">
    <property type="protein sequence ID" value="MBW6399758.1"/>
    <property type="molecule type" value="Genomic_DNA"/>
</dbReference>
<keyword evidence="1" id="KW-1133">Transmembrane helix</keyword>
<evidence type="ECO:0008006" key="4">
    <source>
        <dbReference type="Google" id="ProtNLM"/>
    </source>
</evidence>
<dbReference type="RefSeq" id="WP_219764357.1">
    <property type="nucleotide sequence ID" value="NZ_JAHYBZ010000006.1"/>
</dbReference>
<keyword evidence="3" id="KW-1185">Reference proteome</keyword>
<evidence type="ECO:0000313" key="3">
    <source>
        <dbReference type="Proteomes" id="UP001196565"/>
    </source>
</evidence>
<dbReference type="Proteomes" id="UP001196565">
    <property type="component" value="Unassembled WGS sequence"/>
</dbReference>
<reference evidence="2 3" key="1">
    <citation type="submission" date="2021-07" db="EMBL/GenBank/DDBJ databases">
        <authorList>
            <person name="So Y."/>
        </authorList>
    </citation>
    <scope>NUCLEOTIDE SEQUENCE [LARGE SCALE GENOMIC DNA]</scope>
    <source>
        <strain evidence="2 3">HJA6</strain>
    </source>
</reference>
<keyword evidence="1" id="KW-0472">Membrane</keyword>
<feature type="transmembrane region" description="Helical" evidence="1">
    <location>
        <begin position="138"/>
        <end position="161"/>
    </location>
</feature>
<name>A0ABS7AC60_9PROT</name>